<keyword evidence="2 4" id="KW-0378">Hydrolase</keyword>
<reference evidence="6" key="1">
    <citation type="submission" date="2016-10" db="EMBL/GenBank/DDBJ databases">
        <authorList>
            <person name="Varghese N."/>
            <person name="Submissions S."/>
        </authorList>
    </citation>
    <scope>NUCLEOTIDE SEQUENCE [LARGE SCALE GENOMIC DNA]</scope>
    <source>
        <strain evidence="6">CGMCC 1.10657</strain>
    </source>
</reference>
<evidence type="ECO:0000256" key="4">
    <source>
        <dbReference type="HAMAP-Rule" id="MF_00528"/>
    </source>
</evidence>
<dbReference type="GO" id="GO:0036221">
    <property type="term" value="F:UTP diphosphatase activity"/>
    <property type="evidence" value="ECO:0007669"/>
    <property type="project" value="RHEA"/>
</dbReference>
<sequence>MSKSSAASRLLLASGSPRRAQLLAQIAVPFSQITPDVPEQRQSGETPQDYIQRLAHDKAAAGLQMAAGSDPSLWALGADTVVMAGDRVLEKPRDFADFERMMHALSGTEHSVLTALCLRSMERQFSRLVETRVRFRHLNKTQIDAYWRTGEPADKAGGYGIQGLGAALVESISGSYSNVVGLPLEALVPMLEHAAIPYWCESYWQEADS</sequence>
<dbReference type="GO" id="GO:0009117">
    <property type="term" value="P:nucleotide metabolic process"/>
    <property type="evidence" value="ECO:0007669"/>
    <property type="project" value="UniProtKB-KW"/>
</dbReference>
<dbReference type="SUPFAM" id="SSF52972">
    <property type="entry name" value="ITPase-like"/>
    <property type="match status" value="1"/>
</dbReference>
<dbReference type="Gene3D" id="3.90.950.10">
    <property type="match status" value="1"/>
</dbReference>
<feature type="active site" description="Proton acceptor" evidence="4">
    <location>
        <position position="79"/>
    </location>
</feature>
<dbReference type="Proteomes" id="UP000198658">
    <property type="component" value="Unassembled WGS sequence"/>
</dbReference>
<dbReference type="PANTHER" id="PTHR43213:SF5">
    <property type="entry name" value="BIFUNCTIONAL DTTP_UTP PYROPHOSPHATASE_METHYLTRANSFERASE PROTEIN-RELATED"/>
    <property type="match status" value="1"/>
</dbReference>
<organism evidence="5 6">
    <name type="scientific">Microbulbifer marinus</name>
    <dbReference type="NCBI Taxonomy" id="658218"/>
    <lineage>
        <taxon>Bacteria</taxon>
        <taxon>Pseudomonadati</taxon>
        <taxon>Pseudomonadota</taxon>
        <taxon>Gammaproteobacteria</taxon>
        <taxon>Cellvibrionales</taxon>
        <taxon>Microbulbiferaceae</taxon>
        <taxon>Microbulbifer</taxon>
    </lineage>
</organism>
<dbReference type="GO" id="GO:0005737">
    <property type="term" value="C:cytoplasm"/>
    <property type="evidence" value="ECO:0007669"/>
    <property type="project" value="UniProtKB-SubCell"/>
</dbReference>
<dbReference type="NCBIfam" id="TIGR00172">
    <property type="entry name" value="maf"/>
    <property type="match status" value="1"/>
</dbReference>
<keyword evidence="3 4" id="KW-0546">Nucleotide metabolism</keyword>
<protein>
    <recommendedName>
        <fullName evidence="4">dTTP/UTP pyrophosphatase</fullName>
        <shortName evidence="4">dTTPase/UTPase</shortName>
        <ecNumber evidence="4">3.6.1.9</ecNumber>
    </recommendedName>
    <alternativeName>
        <fullName evidence="4">Nucleoside triphosphate pyrophosphatase</fullName>
    </alternativeName>
    <alternativeName>
        <fullName evidence="4">Nucleotide pyrophosphatase</fullName>
        <shortName evidence="4">Nucleotide PPase</shortName>
    </alternativeName>
</protein>
<comment type="catalytic activity">
    <reaction evidence="4">
        <text>UTP + H2O = UMP + diphosphate + H(+)</text>
        <dbReference type="Rhea" id="RHEA:29395"/>
        <dbReference type="ChEBI" id="CHEBI:15377"/>
        <dbReference type="ChEBI" id="CHEBI:15378"/>
        <dbReference type="ChEBI" id="CHEBI:33019"/>
        <dbReference type="ChEBI" id="CHEBI:46398"/>
        <dbReference type="ChEBI" id="CHEBI:57865"/>
        <dbReference type="EC" id="3.6.1.9"/>
    </reaction>
</comment>
<dbReference type="InterPro" id="IPR029001">
    <property type="entry name" value="ITPase-like_fam"/>
</dbReference>
<feature type="site" description="Important for substrate specificity" evidence="4">
    <location>
        <position position="162"/>
    </location>
</feature>
<dbReference type="InterPro" id="IPR003697">
    <property type="entry name" value="Maf-like"/>
</dbReference>
<feature type="site" description="Important for substrate specificity" evidence="4">
    <location>
        <position position="80"/>
    </location>
</feature>
<evidence type="ECO:0000313" key="5">
    <source>
        <dbReference type="EMBL" id="SDZ93967.1"/>
    </source>
</evidence>
<comment type="cofactor">
    <cofactor evidence="1 4">
        <name>a divalent metal cation</name>
        <dbReference type="ChEBI" id="CHEBI:60240"/>
    </cofactor>
</comment>
<dbReference type="CDD" id="cd00555">
    <property type="entry name" value="Maf"/>
    <property type="match status" value="1"/>
</dbReference>
<comment type="catalytic activity">
    <reaction evidence="4">
        <text>dTTP + H2O = dTMP + diphosphate + H(+)</text>
        <dbReference type="Rhea" id="RHEA:28534"/>
        <dbReference type="ChEBI" id="CHEBI:15377"/>
        <dbReference type="ChEBI" id="CHEBI:15378"/>
        <dbReference type="ChEBI" id="CHEBI:33019"/>
        <dbReference type="ChEBI" id="CHEBI:37568"/>
        <dbReference type="ChEBI" id="CHEBI:63528"/>
        <dbReference type="EC" id="3.6.1.9"/>
    </reaction>
</comment>
<comment type="subcellular location">
    <subcellularLocation>
        <location evidence="4">Cytoplasm</location>
    </subcellularLocation>
</comment>
<comment type="similarity">
    <text evidence="4">Belongs to the Maf family. YhdE subfamily.</text>
</comment>
<comment type="function">
    <text evidence="4">Nucleoside triphosphate pyrophosphatase that hydrolyzes dTTP and UTP. May have a dual role in cell division arrest and in preventing the incorporation of modified nucleotides into cellular nucleic acids.</text>
</comment>
<dbReference type="HAMAP" id="MF_00528">
    <property type="entry name" value="Maf"/>
    <property type="match status" value="1"/>
</dbReference>
<evidence type="ECO:0000256" key="1">
    <source>
        <dbReference type="ARBA" id="ARBA00001968"/>
    </source>
</evidence>
<dbReference type="EC" id="3.6.1.9" evidence="4"/>
<dbReference type="GO" id="GO:0036218">
    <property type="term" value="F:dTTP diphosphatase activity"/>
    <property type="evidence" value="ECO:0007669"/>
    <property type="project" value="RHEA"/>
</dbReference>
<dbReference type="RefSeq" id="WP_091386277.1">
    <property type="nucleotide sequence ID" value="NZ_FNQO01000001.1"/>
</dbReference>
<dbReference type="EMBL" id="FNQO01000001">
    <property type="protein sequence ID" value="SDZ93967.1"/>
    <property type="molecule type" value="Genomic_DNA"/>
</dbReference>
<dbReference type="OrthoDB" id="9807767at2"/>
<gene>
    <name evidence="5" type="ORF">SAMN05216562_1316</name>
</gene>
<feature type="site" description="Important for substrate specificity" evidence="4">
    <location>
        <position position="18"/>
    </location>
</feature>
<dbReference type="Pfam" id="PF02545">
    <property type="entry name" value="Maf"/>
    <property type="match status" value="1"/>
</dbReference>
<proteinExistence type="inferred from homology"/>
<dbReference type="PANTHER" id="PTHR43213">
    <property type="entry name" value="BIFUNCTIONAL DTTP/UTP PYROPHOSPHATASE/METHYLTRANSFERASE PROTEIN-RELATED"/>
    <property type="match status" value="1"/>
</dbReference>
<accession>A0A1H3X3K1</accession>
<name>A0A1H3X3K1_9GAMM</name>
<keyword evidence="4" id="KW-0963">Cytoplasm</keyword>
<comment type="caution">
    <text evidence="4">Lacks conserved residue(s) required for the propagation of feature annotation.</text>
</comment>
<dbReference type="PIRSF" id="PIRSF006305">
    <property type="entry name" value="Maf"/>
    <property type="match status" value="1"/>
</dbReference>
<dbReference type="AlphaFoldDB" id="A0A1H3X3K1"/>
<evidence type="ECO:0000256" key="3">
    <source>
        <dbReference type="ARBA" id="ARBA00023080"/>
    </source>
</evidence>
<dbReference type="STRING" id="658218.SAMN05216562_1316"/>
<evidence type="ECO:0000313" key="6">
    <source>
        <dbReference type="Proteomes" id="UP000198658"/>
    </source>
</evidence>
<keyword evidence="6" id="KW-1185">Reference proteome</keyword>
<evidence type="ECO:0000256" key="2">
    <source>
        <dbReference type="ARBA" id="ARBA00022801"/>
    </source>
</evidence>